<evidence type="ECO:0000313" key="6">
    <source>
        <dbReference type="EMBL" id="KAF0323122.1"/>
    </source>
</evidence>
<dbReference type="OrthoDB" id="341259at2759"/>
<dbReference type="InterPro" id="IPR001810">
    <property type="entry name" value="F-box_dom"/>
</dbReference>
<dbReference type="PANTHER" id="PTHR24198">
    <property type="entry name" value="ANKYRIN REPEAT AND PROTEIN KINASE DOMAIN-CONTAINING PROTEIN"/>
    <property type="match status" value="1"/>
</dbReference>
<feature type="repeat" description="ANK" evidence="3">
    <location>
        <begin position="1109"/>
        <end position="1138"/>
    </location>
</feature>
<feature type="region of interest" description="Disordered" evidence="4">
    <location>
        <begin position="951"/>
        <end position="1009"/>
    </location>
</feature>
<feature type="region of interest" description="Disordered" evidence="4">
    <location>
        <begin position="1615"/>
        <end position="1649"/>
    </location>
</feature>
<dbReference type="EMBL" id="WOWK01000055">
    <property type="protein sequence ID" value="KAF0323122.1"/>
    <property type="molecule type" value="Genomic_DNA"/>
</dbReference>
<accession>A0A8H3ZPN5</accession>
<evidence type="ECO:0000256" key="1">
    <source>
        <dbReference type="ARBA" id="ARBA00022737"/>
    </source>
</evidence>
<sequence>MSAIHCAALSNEPEILRHLVDLGISVDTADGCGANILYHAVESRNLEMVRCALSLHASPSASACIVDKMHIKYRVEGICQWVARFCHNSNPDYPDAVIVMLAEYGGDCVFWQQPDPWYEAVVDLDGEDNHVEGEDVEHESIRPKSMTINIIARHMINPFKDCAKRGWASLLLQGAIATYQPTEDLNDLKKELVAFFWRIIDDCGCGATALEMILQSYDSFDLTEPMDGELPLKRVKTNYKGQLGTAALHMLLTDYKVRSHEQAEFEVAVRDKAAWLLKHGADPVDKFHHPAKFAALPCFLARLNVCEPRDFLRGYSRHRITRAVDLKAVSRVADMMRILGEHGAWEIGDSETQHAVRTWDEIVRKVEHLNRNSAKVMRNVVLPSSVSAIWKAMIDLDVATQQAIMTTRLTTMPPEILLAITDLLPQAALHALALANKRLYGVINPALYAQSIKDEAPGITVLAARDGNIDTLKMAASFGADMNRVYWVPVPTWAKPEEIQSTAPETGYGVCWATPLHVAAAYGHYDVVKWLLAEGVDIDVPGKLLCGCLSLYEMRQHLGNSSVIWDPHNTDLDSVPEIAGTWTSLHLAICRGNQSIARFLVSRGASLNIRYNRIADIPRTHGVAALFCPESCDPDTREAHLGPDDIENSSNDHLNDRDPDAREQEDHNYMHVAHTAAASGKKEISRYLIAKGVDINTLDGSNANVLHYALSESDTDMCKLVLDLGVDTNTPIDFSEPIMNGNQNVSVVEWAVNHCPGETGVISLSLSHIAERGDSFWKVDKIAGKHMVMSSVFDFGYNPDLKQPRYNKWISQFLQGAIRTCDLSDLDKLKEDLCVFFVKNAITSDGGTDVLDVILDATGLLKAEFCGDSRTLDMKKVILPGTALWDRLVVDEDQDEEQGEGEAVLGEEFGTLMIQALAKLLCAFGTEPTMARAKLQDLPVEVLLLLPEHVSDRDGDRDRDQDSDDDDDDDSRDDGGEDDDNEDDDNEDDDNEDDDNEDDDGDIDSYNGSISSRQHLIGCLARVNRRFHSIFNPMLYRTAVRTKNNAITTLAARDGRLGTLKKAVQYGADLNVVTWVPLPQWASAGERGRLIQEYPDCPKDTSYGFCWATPLHMAASEGHCHVAKYLISIGVDVDRCSLTTQNSQTVRYVLSLSADLNIFLRFSTCMPFENAAEFALVRTWYHLKKGTSRFLDQAFHALMDYGVSCWTLPAPPGYDLNPCVQNSHFKSFMINKCYDWWDDANLEPPHSGWFKRFLKVAIAEYDPADGCRDLREEVMDVFWIIMISNDYDDTIELIDTLIRLAGPIDFTAAIGEGWSRSTYKDERASLGAVCFRSLESGSQTPRDMESKILNFDFGKKALRFPRSIACQRREQTRTEIICLRTSCTMTPSKLQSLPTEILLLIVSGVGEDFRRTALAGLSRTNKSLHATCNPLLYEDAIKLSPRDITTLAARDGNLETLMKAREYGADLNVVTWVPIPSWADTKDAPGNDIRDHEAWYNDTSDDFGFAWATPLAMAVCEGHYDVVKYLMALHVDVDVPGKLFCKCHVANKIFEYDVHRASAHQPRRLVDQHEIPGPESDPRGTGIASLFGLETVDTQEATAIRKRLGSLILSLGRSETAQAENTDTETHNEDTGSDADISDRSNSEIEDGDWNDDAGDTGCAIHAAAANGNQTILRRLVLDHNIDINQPDRNGATVLHYVLKAECIEMIRCVLSLGANPNVPLGGFENAAEWTLFLNQSRKWANSHLEYAMQALLDSGVSLWTRRRMAFPQPGEMSMVISQCADWLLGHISYPCRWFEKFVSGAIDEYDEKRHRKLKREKMDLFWSILFNHRVREDALGTVIRLMGPIDFTELVSEDTTPPGDGVVSAGTTIGQQAFRSLRERGFPNSARWGKTADPWDYVSGRIEWISKQGVPLSYETLCFSTEVMEQKLQAARSWW</sequence>
<evidence type="ECO:0000313" key="7">
    <source>
        <dbReference type="Proteomes" id="UP000434172"/>
    </source>
</evidence>
<name>A0A8H3ZPN5_9PEZI</name>
<evidence type="ECO:0000256" key="4">
    <source>
        <dbReference type="SAM" id="MobiDB-lite"/>
    </source>
</evidence>
<feature type="repeat" description="ANK" evidence="3">
    <location>
        <begin position="514"/>
        <end position="543"/>
    </location>
</feature>
<dbReference type="SUPFAM" id="SSF48371">
    <property type="entry name" value="ARM repeat"/>
    <property type="match status" value="1"/>
</dbReference>
<feature type="region of interest" description="Disordered" evidence="4">
    <location>
        <begin position="637"/>
        <end position="662"/>
    </location>
</feature>
<keyword evidence="2 3" id="KW-0040">ANK repeat</keyword>
<feature type="compositionally biased region" description="Acidic residues" evidence="4">
    <location>
        <begin position="961"/>
        <end position="1003"/>
    </location>
</feature>
<dbReference type="InterPro" id="IPR016024">
    <property type="entry name" value="ARM-type_fold"/>
</dbReference>
<dbReference type="Pfam" id="PF00023">
    <property type="entry name" value="Ank"/>
    <property type="match status" value="4"/>
</dbReference>
<dbReference type="SMART" id="SM00248">
    <property type="entry name" value="ANK"/>
    <property type="match status" value="12"/>
</dbReference>
<dbReference type="PROSITE" id="PS50088">
    <property type="entry name" value="ANK_REPEAT"/>
    <property type="match status" value="6"/>
</dbReference>
<feature type="compositionally biased region" description="Basic and acidic residues" evidence="4">
    <location>
        <begin position="951"/>
        <end position="960"/>
    </location>
</feature>
<feature type="repeat" description="ANK" evidence="3">
    <location>
        <begin position="674"/>
        <end position="700"/>
    </location>
</feature>
<dbReference type="Gene3D" id="1.25.40.20">
    <property type="entry name" value="Ankyrin repeat-containing domain"/>
    <property type="match status" value="6"/>
</dbReference>
<evidence type="ECO:0000259" key="5">
    <source>
        <dbReference type="PROSITE" id="PS50181"/>
    </source>
</evidence>
<evidence type="ECO:0000256" key="2">
    <source>
        <dbReference type="ARBA" id="ARBA00023043"/>
    </source>
</evidence>
<feature type="repeat" description="ANK" evidence="3">
    <location>
        <begin position="580"/>
        <end position="612"/>
    </location>
</feature>
<organism evidence="6 7">
    <name type="scientific">Colletotrichum asianum</name>
    <dbReference type="NCBI Taxonomy" id="702518"/>
    <lineage>
        <taxon>Eukaryota</taxon>
        <taxon>Fungi</taxon>
        <taxon>Dikarya</taxon>
        <taxon>Ascomycota</taxon>
        <taxon>Pezizomycotina</taxon>
        <taxon>Sordariomycetes</taxon>
        <taxon>Hypocreomycetidae</taxon>
        <taxon>Glomerellales</taxon>
        <taxon>Glomerellaceae</taxon>
        <taxon>Colletotrichum</taxon>
        <taxon>Colletotrichum gloeosporioides species complex</taxon>
    </lineage>
</organism>
<dbReference type="PANTHER" id="PTHR24198:SF165">
    <property type="entry name" value="ANKYRIN REPEAT-CONTAINING PROTEIN-RELATED"/>
    <property type="match status" value="1"/>
</dbReference>
<dbReference type="Proteomes" id="UP000434172">
    <property type="component" value="Unassembled WGS sequence"/>
</dbReference>
<feature type="compositionally biased region" description="Basic and acidic residues" evidence="4">
    <location>
        <begin position="653"/>
        <end position="662"/>
    </location>
</feature>
<comment type="caution">
    <text evidence="6">The sequence shown here is derived from an EMBL/GenBank/DDBJ whole genome shotgun (WGS) entry which is preliminary data.</text>
</comment>
<keyword evidence="7" id="KW-1185">Reference proteome</keyword>
<proteinExistence type="predicted"/>
<protein>
    <recommendedName>
        <fullName evidence="5">F-box domain-containing protein</fullName>
    </recommendedName>
</protein>
<dbReference type="Pfam" id="PF12796">
    <property type="entry name" value="Ank_2"/>
    <property type="match status" value="2"/>
</dbReference>
<dbReference type="InterPro" id="IPR036770">
    <property type="entry name" value="Ankyrin_rpt-contain_sf"/>
</dbReference>
<feature type="repeat" description="ANK" evidence="3">
    <location>
        <begin position="1506"/>
        <end position="1538"/>
    </location>
</feature>
<dbReference type="SUPFAM" id="SSF48403">
    <property type="entry name" value="Ankyrin repeat"/>
    <property type="match status" value="3"/>
</dbReference>
<feature type="domain" description="F-box" evidence="5">
    <location>
        <begin position="406"/>
        <end position="452"/>
    </location>
</feature>
<dbReference type="InterPro" id="IPR002110">
    <property type="entry name" value="Ankyrin_rpt"/>
</dbReference>
<feature type="repeat" description="ANK" evidence="3">
    <location>
        <begin position="1"/>
        <end position="31"/>
    </location>
</feature>
<gene>
    <name evidence="6" type="ORF">GQ607_009666</name>
</gene>
<reference evidence="6 7" key="1">
    <citation type="submission" date="2019-12" db="EMBL/GenBank/DDBJ databases">
        <title>A genome sequence resource for the geographically widespread anthracnose pathogen Colletotrichum asianum.</title>
        <authorList>
            <person name="Meng Y."/>
        </authorList>
    </citation>
    <scope>NUCLEOTIDE SEQUENCE [LARGE SCALE GENOMIC DNA]</scope>
    <source>
        <strain evidence="6 7">ICMP 18580</strain>
    </source>
</reference>
<keyword evidence="1" id="KW-0677">Repeat</keyword>
<dbReference type="PROSITE" id="PS50297">
    <property type="entry name" value="ANK_REP_REGION"/>
    <property type="match status" value="3"/>
</dbReference>
<dbReference type="PROSITE" id="PS50181">
    <property type="entry name" value="FBOX"/>
    <property type="match status" value="1"/>
</dbReference>
<evidence type="ECO:0000256" key="3">
    <source>
        <dbReference type="PROSITE-ProRule" id="PRU00023"/>
    </source>
</evidence>